<evidence type="ECO:0000313" key="2">
    <source>
        <dbReference type="EMBL" id="KZT61720.1"/>
    </source>
</evidence>
<organism evidence="2 3">
    <name type="scientific">Calocera cornea HHB12733</name>
    <dbReference type="NCBI Taxonomy" id="1353952"/>
    <lineage>
        <taxon>Eukaryota</taxon>
        <taxon>Fungi</taxon>
        <taxon>Dikarya</taxon>
        <taxon>Basidiomycota</taxon>
        <taxon>Agaricomycotina</taxon>
        <taxon>Dacrymycetes</taxon>
        <taxon>Dacrymycetales</taxon>
        <taxon>Dacrymycetaceae</taxon>
        <taxon>Calocera</taxon>
    </lineage>
</organism>
<feature type="compositionally biased region" description="Basic and acidic residues" evidence="1">
    <location>
        <begin position="1126"/>
        <end position="1140"/>
    </location>
</feature>
<feature type="region of interest" description="Disordered" evidence="1">
    <location>
        <begin position="139"/>
        <end position="160"/>
    </location>
</feature>
<sequence>MPLVALSPPLPFSHFYATCPTKCDTSTATLLHCTLCVGPNGKRQLGLPVLQALDHLFVKGQEEPKNHLSTGSVILYTIGGKTYTMCSGTIGDTAQATVPTQPKAPNPINDNNAMDEMDKDKVAEEPPNYLDKLNNIARGLSQTPTPSKIGEEDPLPSAEPMDEAWDTALNQAQMEEEDTNIWNNPEALEDFLAVCDPSPQLPPVMQLSPTTRCTADGGTMTIILDCSTTNLPSHPAHPFPPTGSGNPSCMVSNAAVGTTSAGTSCTASTAAVTCLSSTTTAHTATTATPHTSITTRTSSATLTTSTALPHTAGTAAMSHPSPAPLGMRSIHCTTSGSSVFSEMGSVPSHTPMPPNNCESTALSGTLLTPQTLSASSNTVPVPTASNTGGRMYTPSCSVPSGNAGNANTGTSHNPAPPHGGGGTGPGAGHSGSGGGGAGGGGGGGGGPSGSNVHGPSVRKAPGPKGPAPFLDDGQLPVITFDFNCIIYDIDLSGHAQSRAMQTWTSEKVLNFGQAMEAICNVPMPWMHVLTNGLDGTGLDCYPKQEELNNHGCHMMHMNVFQPMLWKLHCQLTVAEHLIGPMGLLLLMGHWDNGLHNAKRVNIYIGCKHWTFAEEMDAFRSMEQVFWHLMQLHALNFDAKSAAFRAAGNQASVSHLKKGFLLEGQRPSDYVKAGSDLDPRTDLNSIVPGEKHPHGDWGSVPEDEATLSPSSGKGKEVDRSGSNAVTAPLHLGGFLPQTPTPVGGLGSAAMLIDSSPVFDPQTGQHIVCQLGGGYGIAQSPVHGPWCLLDLQIPKMLAICRKRSIDSIAMSSGKLVKLCNVYWHEHPGKWYTLLSDWLGEHYKTIVAKMFECKAISEENLHWSNCKAITAVNKQRYNEAEQLLDAAEDALLEALQDIHHCTGMSIANATHSLVAEEARARGNAFNLSNPATIALMAAKQRELEENSSAWEAAEVRLCELREQCQTQPRVDYRHQQQDTIQAADSFHAQVSAFSSQTGGHACGFIVRGDIKDYAKPVFYGDELSACFFREVLRIEPLAVAQNLEVFCTNGGAQELITNNPARTMSYKWFSQDIEAHYSITLQCWPLPSLQNPSEVLNLANLSNICNALDSVQCFFRHMTQEEIQRRKIAKEQEQVQPQEKQEAAKSQATSPHRLKKRPYTMPNAPIDPNKVAMPNVLPVAFRTSLPNLTGRLPNSNFERPAKKQRIELVPAIRAATKAE</sequence>
<reference evidence="2 3" key="1">
    <citation type="journal article" date="2016" name="Mol. Biol. Evol.">
        <title>Comparative Genomics of Early-Diverging Mushroom-Forming Fungi Provides Insights into the Origins of Lignocellulose Decay Capabilities.</title>
        <authorList>
            <person name="Nagy L.G."/>
            <person name="Riley R."/>
            <person name="Tritt A."/>
            <person name="Adam C."/>
            <person name="Daum C."/>
            <person name="Floudas D."/>
            <person name="Sun H."/>
            <person name="Yadav J.S."/>
            <person name="Pangilinan J."/>
            <person name="Larsson K.H."/>
            <person name="Matsuura K."/>
            <person name="Barry K."/>
            <person name="Labutti K."/>
            <person name="Kuo R."/>
            <person name="Ohm R.A."/>
            <person name="Bhattacharya S.S."/>
            <person name="Shirouzu T."/>
            <person name="Yoshinaga Y."/>
            <person name="Martin F.M."/>
            <person name="Grigoriev I.V."/>
            <person name="Hibbett D.S."/>
        </authorList>
    </citation>
    <scope>NUCLEOTIDE SEQUENCE [LARGE SCALE GENOMIC DNA]</scope>
    <source>
        <strain evidence="2 3">HHB12733</strain>
    </source>
</reference>
<accession>A0A165JE12</accession>
<dbReference type="Proteomes" id="UP000076842">
    <property type="component" value="Unassembled WGS sequence"/>
</dbReference>
<gene>
    <name evidence="2" type="ORF">CALCODRAFT_506054</name>
</gene>
<feature type="region of interest" description="Disordered" evidence="1">
    <location>
        <begin position="1126"/>
        <end position="1166"/>
    </location>
</feature>
<evidence type="ECO:0000256" key="1">
    <source>
        <dbReference type="SAM" id="MobiDB-lite"/>
    </source>
</evidence>
<dbReference type="EMBL" id="KV423921">
    <property type="protein sequence ID" value="KZT61720.1"/>
    <property type="molecule type" value="Genomic_DNA"/>
</dbReference>
<dbReference type="InParanoid" id="A0A165JE12"/>
<feature type="compositionally biased region" description="Gly residues" evidence="1">
    <location>
        <begin position="418"/>
        <end position="448"/>
    </location>
</feature>
<name>A0A165JE12_9BASI</name>
<evidence type="ECO:0000313" key="3">
    <source>
        <dbReference type="Proteomes" id="UP000076842"/>
    </source>
</evidence>
<dbReference type="AlphaFoldDB" id="A0A165JE12"/>
<keyword evidence="3" id="KW-1185">Reference proteome</keyword>
<dbReference type="STRING" id="1353952.A0A165JE12"/>
<feature type="region of interest" description="Disordered" evidence="1">
    <location>
        <begin position="370"/>
        <end position="468"/>
    </location>
</feature>
<feature type="region of interest" description="Disordered" evidence="1">
    <location>
        <begin position="670"/>
        <end position="720"/>
    </location>
</feature>
<proteinExistence type="predicted"/>
<feature type="compositionally biased region" description="Polar residues" evidence="1">
    <location>
        <begin position="370"/>
        <end position="410"/>
    </location>
</feature>
<protein>
    <submittedName>
        <fullName evidence="2">Uncharacterized protein</fullName>
    </submittedName>
</protein>